<dbReference type="PANTHER" id="PTHR43157:SF31">
    <property type="entry name" value="PHOSPHATIDYLINOSITOL-GLYCAN BIOSYNTHESIS CLASS F PROTEIN"/>
    <property type="match status" value="1"/>
</dbReference>
<proteinExistence type="predicted"/>
<dbReference type="OrthoDB" id="191139at2759"/>
<evidence type="ECO:0000313" key="2">
    <source>
        <dbReference type="EMBL" id="KAF5314910.1"/>
    </source>
</evidence>
<dbReference type="AlphaFoldDB" id="A0A8H5B1N1"/>
<dbReference type="SUPFAM" id="SSF51735">
    <property type="entry name" value="NAD(P)-binding Rossmann-fold domains"/>
    <property type="match status" value="1"/>
</dbReference>
<name>A0A8H5B1N1_9AGAR</name>
<evidence type="ECO:0000256" key="1">
    <source>
        <dbReference type="ARBA" id="ARBA00023002"/>
    </source>
</evidence>
<dbReference type="Gene3D" id="3.40.50.720">
    <property type="entry name" value="NAD(P)-binding Rossmann-like Domain"/>
    <property type="match status" value="1"/>
</dbReference>
<comment type="caution">
    <text evidence="2">The sequence shown here is derived from an EMBL/GenBank/DDBJ whole genome shotgun (WGS) entry which is preliminary data.</text>
</comment>
<dbReference type="PANTHER" id="PTHR43157">
    <property type="entry name" value="PHOSPHATIDYLINOSITOL-GLYCAN BIOSYNTHESIS CLASS F PROTEIN-RELATED"/>
    <property type="match status" value="1"/>
</dbReference>
<reference evidence="2 3" key="1">
    <citation type="journal article" date="2020" name="ISME J.">
        <title>Uncovering the hidden diversity of litter-decomposition mechanisms in mushroom-forming fungi.</title>
        <authorList>
            <person name="Floudas D."/>
            <person name="Bentzer J."/>
            <person name="Ahren D."/>
            <person name="Johansson T."/>
            <person name="Persson P."/>
            <person name="Tunlid A."/>
        </authorList>
    </citation>
    <scope>NUCLEOTIDE SEQUENCE [LARGE SCALE GENOMIC DNA]</scope>
    <source>
        <strain evidence="2 3">CBS 101986</strain>
    </source>
</reference>
<keyword evidence="1" id="KW-0560">Oxidoreductase</keyword>
<dbReference type="Proteomes" id="UP000567179">
    <property type="component" value="Unassembled WGS sequence"/>
</dbReference>
<dbReference type="GO" id="GO:0016491">
    <property type="term" value="F:oxidoreductase activity"/>
    <property type="evidence" value="ECO:0007669"/>
    <property type="project" value="UniProtKB-KW"/>
</dbReference>
<dbReference type="InterPro" id="IPR036291">
    <property type="entry name" value="NAD(P)-bd_dom_sf"/>
</dbReference>
<protein>
    <recommendedName>
        <fullName evidence="4">NAD(P)-binding protein</fullName>
    </recommendedName>
</protein>
<organism evidence="2 3">
    <name type="scientific">Psilocybe cf. subviscida</name>
    <dbReference type="NCBI Taxonomy" id="2480587"/>
    <lineage>
        <taxon>Eukaryota</taxon>
        <taxon>Fungi</taxon>
        <taxon>Dikarya</taxon>
        <taxon>Basidiomycota</taxon>
        <taxon>Agaricomycotina</taxon>
        <taxon>Agaricomycetes</taxon>
        <taxon>Agaricomycetidae</taxon>
        <taxon>Agaricales</taxon>
        <taxon>Agaricineae</taxon>
        <taxon>Strophariaceae</taxon>
        <taxon>Psilocybe</taxon>
    </lineage>
</organism>
<sequence length="219" mass="24452">MVALLAKNAKVYVAARSEEKAREAIEELKTETNNEGIFLKLDLNDLSSVKSAAQEFLSGVMYPRREDLTAQGYDAQFGVNALALRTAAKSSPDGKSRVIHTSSFAGRFVDKIEYNTLTDTPARTKAFEYVLYSQSKLANSFISNEMARRYGDEGVISVSLHPGFLSSDLLRNLSLWQLAMVYLIPWARVGKCNPAAEDQAKLTELWDWLEAQVQKFEGK</sequence>
<gene>
    <name evidence="2" type="ORF">D9619_006941</name>
</gene>
<dbReference type="EMBL" id="JAACJJ010000043">
    <property type="protein sequence ID" value="KAF5314910.1"/>
    <property type="molecule type" value="Genomic_DNA"/>
</dbReference>
<evidence type="ECO:0000313" key="3">
    <source>
        <dbReference type="Proteomes" id="UP000567179"/>
    </source>
</evidence>
<accession>A0A8H5B1N1</accession>
<evidence type="ECO:0008006" key="4">
    <source>
        <dbReference type="Google" id="ProtNLM"/>
    </source>
</evidence>
<keyword evidence="3" id="KW-1185">Reference proteome</keyword>